<gene>
    <name evidence="2" type="ORF">RL72_01377</name>
</gene>
<reference evidence="2 3" key="1">
    <citation type="submission" date="2015-02" db="EMBL/GenBank/DDBJ databases">
        <title>Draft genome sequences of ten Microbacterium spp. with emphasis on heavy metal contaminated environments.</title>
        <authorList>
            <person name="Corretto E."/>
        </authorList>
    </citation>
    <scope>NUCLEOTIDE SEQUENCE [LARGE SCALE GENOMIC DNA]</scope>
    <source>
        <strain evidence="2 3">DSM 23848</strain>
    </source>
</reference>
<accession>A0A0F0KXG3</accession>
<proteinExistence type="predicted"/>
<comment type="caution">
    <text evidence="2">The sequence shown here is derived from an EMBL/GenBank/DDBJ whole genome shotgun (WGS) entry which is preliminary data.</text>
</comment>
<evidence type="ECO:0000256" key="1">
    <source>
        <dbReference type="SAM" id="SignalP"/>
    </source>
</evidence>
<evidence type="ECO:0008006" key="4">
    <source>
        <dbReference type="Google" id="ProtNLM"/>
    </source>
</evidence>
<evidence type="ECO:0000313" key="2">
    <source>
        <dbReference type="EMBL" id="KJL25597.1"/>
    </source>
</evidence>
<keyword evidence="1" id="KW-0732">Signal</keyword>
<dbReference type="EMBL" id="JYIT01000069">
    <property type="protein sequence ID" value="KJL25597.1"/>
    <property type="molecule type" value="Genomic_DNA"/>
</dbReference>
<dbReference type="RefSeq" id="WP_045250081.1">
    <property type="nucleotide sequence ID" value="NZ_CP099706.1"/>
</dbReference>
<dbReference type="PATRIC" id="fig|582680.7.peg.1415"/>
<evidence type="ECO:0000313" key="3">
    <source>
        <dbReference type="Proteomes" id="UP000033448"/>
    </source>
</evidence>
<name>A0A0F0KXG3_9MICO</name>
<dbReference type="AlphaFoldDB" id="A0A0F0KXG3"/>
<sequence length="200" mass="21850">MVRRRDLRARATALLAGTALVLLAGCAASTSDEGQRLREVVLDLPGVASVQTRSQDASFDRQPSVETMVTTTHDVTSDQLLTMVRTWHEAVESAMRPAAALKVTVAREDCHLAVDGESDRTALADTASFIWAACKAVPGGVVDLESRHYGRQLFVNTRTTTDPNDDPLFVDGLRSLPGAQVTGDYWRLRGQDGPEQTYHW</sequence>
<protein>
    <recommendedName>
        <fullName evidence="4">Lipoprotein</fullName>
    </recommendedName>
</protein>
<organism evidence="2 3">
    <name type="scientific">Microbacterium azadirachtae</name>
    <dbReference type="NCBI Taxonomy" id="582680"/>
    <lineage>
        <taxon>Bacteria</taxon>
        <taxon>Bacillati</taxon>
        <taxon>Actinomycetota</taxon>
        <taxon>Actinomycetes</taxon>
        <taxon>Micrococcales</taxon>
        <taxon>Microbacteriaceae</taxon>
        <taxon>Microbacterium</taxon>
    </lineage>
</organism>
<keyword evidence="3" id="KW-1185">Reference proteome</keyword>
<feature type="signal peptide" evidence="1">
    <location>
        <begin position="1"/>
        <end position="24"/>
    </location>
</feature>
<dbReference type="PROSITE" id="PS51257">
    <property type="entry name" value="PROKAR_LIPOPROTEIN"/>
    <property type="match status" value="1"/>
</dbReference>
<dbReference type="Proteomes" id="UP000033448">
    <property type="component" value="Unassembled WGS sequence"/>
</dbReference>
<feature type="chain" id="PRO_5038893188" description="Lipoprotein" evidence="1">
    <location>
        <begin position="25"/>
        <end position="200"/>
    </location>
</feature>